<evidence type="ECO:0000256" key="2">
    <source>
        <dbReference type="ARBA" id="ARBA00023015"/>
    </source>
</evidence>
<dbReference type="InterPro" id="IPR044925">
    <property type="entry name" value="His-Me_finger_sf"/>
</dbReference>
<dbReference type="InterPro" id="IPR001471">
    <property type="entry name" value="AP2/ERF_dom"/>
</dbReference>
<sequence>MAIVQINRTSTSLGSFSTPEEAAAVAAKKRQELEAAKVAQQLEDEIRAGGGPGKIPLRDRFGKIRTFALVSPEDEAPVRQHMWHIAKHPDSDSSYAQTNITVGKTMKMHHFIVGKPADKGCVCHINGDGLDNRRGNLRHAVRTSGDVKQLAEIVKYRATLCCDDDIVRNNDGVAVVILRCGSEALVDDAMWRLLSQSSWTLSNWGYAITRVDRSDIPVQNLIWTLMHGPVPEGLVVDHIANGKENRLDNRIANLRLNTRGGNMHNRAKAANASSRYYGVSLVGGRWQASIMFEGTPHALGYFLREENAARAYNTAAVRLYGDKANLNKLDEAV</sequence>
<evidence type="ECO:0000256" key="4">
    <source>
        <dbReference type="ARBA" id="ARBA00023163"/>
    </source>
</evidence>
<dbReference type="GO" id="GO:0005634">
    <property type="term" value="C:nucleus"/>
    <property type="evidence" value="ECO:0007669"/>
    <property type="project" value="UniProtKB-SubCell"/>
</dbReference>
<evidence type="ECO:0000313" key="7">
    <source>
        <dbReference type="EMBL" id="CAK0775400.1"/>
    </source>
</evidence>
<name>A0AAV1I205_9CHLO</name>
<keyword evidence="3" id="KW-0238">DNA-binding</keyword>
<dbReference type="AlphaFoldDB" id="A0AAV1I205"/>
<dbReference type="GO" id="GO:0003677">
    <property type="term" value="F:DNA binding"/>
    <property type="evidence" value="ECO:0007669"/>
    <property type="project" value="UniProtKB-KW"/>
</dbReference>
<feature type="domain" description="AP2/ERF" evidence="6">
    <location>
        <begin position="257"/>
        <end position="329"/>
    </location>
</feature>
<dbReference type="InterPro" id="IPR016177">
    <property type="entry name" value="DNA-bd_dom_sf"/>
</dbReference>
<protein>
    <recommendedName>
        <fullName evidence="6">AP2/ERF domain-containing protein</fullName>
    </recommendedName>
</protein>
<organism evidence="7 8">
    <name type="scientific">Coccomyxa viridis</name>
    <dbReference type="NCBI Taxonomy" id="1274662"/>
    <lineage>
        <taxon>Eukaryota</taxon>
        <taxon>Viridiplantae</taxon>
        <taxon>Chlorophyta</taxon>
        <taxon>core chlorophytes</taxon>
        <taxon>Trebouxiophyceae</taxon>
        <taxon>Trebouxiophyceae incertae sedis</taxon>
        <taxon>Coccomyxaceae</taxon>
        <taxon>Coccomyxa</taxon>
    </lineage>
</organism>
<dbReference type="Proteomes" id="UP001314263">
    <property type="component" value="Unassembled WGS sequence"/>
</dbReference>
<accession>A0AAV1I205</accession>
<keyword evidence="8" id="KW-1185">Reference proteome</keyword>
<evidence type="ECO:0000256" key="5">
    <source>
        <dbReference type="ARBA" id="ARBA00023242"/>
    </source>
</evidence>
<dbReference type="GO" id="GO:0003700">
    <property type="term" value="F:DNA-binding transcription factor activity"/>
    <property type="evidence" value="ECO:0007669"/>
    <property type="project" value="InterPro"/>
</dbReference>
<dbReference type="InterPro" id="IPR036955">
    <property type="entry name" value="AP2/ERF_dom_sf"/>
</dbReference>
<dbReference type="PROSITE" id="PS51032">
    <property type="entry name" value="AP2_ERF"/>
    <property type="match status" value="1"/>
</dbReference>
<keyword evidence="4" id="KW-0804">Transcription</keyword>
<comment type="caution">
    <text evidence="7">The sequence shown here is derived from an EMBL/GenBank/DDBJ whole genome shotgun (WGS) entry which is preliminary data.</text>
</comment>
<dbReference type="Gene3D" id="3.90.75.20">
    <property type="match status" value="1"/>
</dbReference>
<comment type="subcellular location">
    <subcellularLocation>
        <location evidence="1">Nucleus</location>
    </subcellularLocation>
</comment>
<keyword evidence="2" id="KW-0805">Transcription regulation</keyword>
<evidence type="ECO:0000313" key="8">
    <source>
        <dbReference type="Proteomes" id="UP001314263"/>
    </source>
</evidence>
<dbReference type="Gene3D" id="3.30.730.10">
    <property type="entry name" value="AP2/ERF domain"/>
    <property type="match status" value="1"/>
</dbReference>
<gene>
    <name evidence="7" type="ORF">CVIRNUC_004264</name>
</gene>
<dbReference type="EMBL" id="CAUYUE010000005">
    <property type="protein sequence ID" value="CAK0775400.1"/>
    <property type="molecule type" value="Genomic_DNA"/>
</dbReference>
<reference evidence="7 8" key="1">
    <citation type="submission" date="2023-10" db="EMBL/GenBank/DDBJ databases">
        <authorList>
            <person name="Maclean D."/>
            <person name="Macfadyen A."/>
        </authorList>
    </citation>
    <scope>NUCLEOTIDE SEQUENCE [LARGE SCALE GENOMIC DNA]</scope>
</reference>
<dbReference type="InterPro" id="IPR003615">
    <property type="entry name" value="HNH_nuc"/>
</dbReference>
<dbReference type="SMART" id="SM00380">
    <property type="entry name" value="AP2"/>
    <property type="match status" value="1"/>
</dbReference>
<evidence type="ECO:0000256" key="1">
    <source>
        <dbReference type="ARBA" id="ARBA00004123"/>
    </source>
</evidence>
<evidence type="ECO:0000259" key="6">
    <source>
        <dbReference type="PROSITE" id="PS51032"/>
    </source>
</evidence>
<dbReference type="SUPFAM" id="SSF54060">
    <property type="entry name" value="His-Me finger endonucleases"/>
    <property type="match status" value="2"/>
</dbReference>
<dbReference type="Pfam" id="PF13392">
    <property type="entry name" value="HNH_3"/>
    <property type="match status" value="1"/>
</dbReference>
<dbReference type="SUPFAM" id="SSF54171">
    <property type="entry name" value="DNA-binding domain"/>
    <property type="match status" value="1"/>
</dbReference>
<evidence type="ECO:0000256" key="3">
    <source>
        <dbReference type="ARBA" id="ARBA00023125"/>
    </source>
</evidence>
<proteinExistence type="predicted"/>
<keyword evidence="5" id="KW-0539">Nucleus</keyword>